<dbReference type="GO" id="GO:0006261">
    <property type="term" value="P:DNA-templated DNA replication"/>
    <property type="evidence" value="ECO:0007669"/>
    <property type="project" value="TreeGrafter"/>
</dbReference>
<dbReference type="EMBL" id="FOHJ01000017">
    <property type="protein sequence ID" value="SEU06960.1"/>
    <property type="molecule type" value="Genomic_DNA"/>
</dbReference>
<dbReference type="InterPro" id="IPR004622">
    <property type="entry name" value="DNA_pol_HolB"/>
</dbReference>
<dbReference type="AlphaFoldDB" id="A0A1I0JB04"/>
<dbReference type="STRING" id="237682.SAMN05421676_11734"/>
<comment type="catalytic activity">
    <reaction evidence="7">
        <text>DNA(n) + a 2'-deoxyribonucleoside 5'-triphosphate = DNA(n+1) + diphosphate</text>
        <dbReference type="Rhea" id="RHEA:22508"/>
        <dbReference type="Rhea" id="RHEA-COMP:17339"/>
        <dbReference type="Rhea" id="RHEA-COMP:17340"/>
        <dbReference type="ChEBI" id="CHEBI:33019"/>
        <dbReference type="ChEBI" id="CHEBI:61560"/>
        <dbReference type="ChEBI" id="CHEBI:173112"/>
        <dbReference type="EC" id="2.7.7.7"/>
    </reaction>
</comment>
<dbReference type="InterPro" id="IPR015199">
    <property type="entry name" value="DNA_pol_III_delta_C"/>
</dbReference>
<dbReference type="Pfam" id="PF13177">
    <property type="entry name" value="DNA_pol3_delta2"/>
    <property type="match status" value="1"/>
</dbReference>
<evidence type="ECO:0000256" key="5">
    <source>
        <dbReference type="ARBA" id="ARBA00022705"/>
    </source>
</evidence>
<dbReference type="NCBIfam" id="NF005972">
    <property type="entry name" value="PRK08058.1"/>
    <property type="match status" value="1"/>
</dbReference>
<evidence type="ECO:0000259" key="8">
    <source>
        <dbReference type="Pfam" id="PF09115"/>
    </source>
</evidence>
<dbReference type="GO" id="GO:0003887">
    <property type="term" value="F:DNA-directed DNA polymerase activity"/>
    <property type="evidence" value="ECO:0007669"/>
    <property type="project" value="UniProtKB-KW"/>
</dbReference>
<dbReference type="GO" id="GO:0003677">
    <property type="term" value="F:DNA binding"/>
    <property type="evidence" value="ECO:0007669"/>
    <property type="project" value="InterPro"/>
</dbReference>
<organism evidence="9 10">
    <name type="scientific">Salinibacillus kushneri</name>
    <dbReference type="NCBI Taxonomy" id="237682"/>
    <lineage>
        <taxon>Bacteria</taxon>
        <taxon>Bacillati</taxon>
        <taxon>Bacillota</taxon>
        <taxon>Bacilli</taxon>
        <taxon>Bacillales</taxon>
        <taxon>Bacillaceae</taxon>
        <taxon>Salinibacillus</taxon>
    </lineage>
</organism>
<evidence type="ECO:0000256" key="4">
    <source>
        <dbReference type="ARBA" id="ARBA00022695"/>
    </source>
</evidence>
<keyword evidence="3" id="KW-0808">Transferase</keyword>
<dbReference type="EC" id="2.7.7.7" evidence="1"/>
<evidence type="ECO:0000313" key="10">
    <source>
        <dbReference type="Proteomes" id="UP000199095"/>
    </source>
</evidence>
<sequence length="328" mass="37848">MKTWSEFQAIQPIVSQMLKNSIRKKRVSHAYLFQGPKGTGKKDASLLLAKSYFCQYKEDYKPCNECRDCKRIDSGNHPDVHMIIPDGSSIKKEQIAHLQKEFTYTGLESNQKVYIIEVADAMTTNAANQLLKFLEEPKRSTLAILLTENGQSILNTIRSRCQIMSFKSLNTEQLEKQLVTSGISESLSKLTASLTNDYEEAQAMAQDDWFAKGRSIVIKLIKVLLEEKDEAFLFLHHQWLPHFQDKEQNQVGLDLLLIWYRDFVSYTIEREDAIIYTDEKKKFENFSFSLSRHQATQALKQISEAKNKLKANVNPTLVMEELVLQLQR</sequence>
<protein>
    <recommendedName>
        <fullName evidence="2">DNA polymerase III subunit delta'</fullName>
        <ecNumber evidence="1">2.7.7.7</ecNumber>
    </recommendedName>
</protein>
<dbReference type="Pfam" id="PF09115">
    <property type="entry name" value="DNApol3-delta_C"/>
    <property type="match status" value="1"/>
</dbReference>
<keyword evidence="6" id="KW-0239">DNA-directed DNA polymerase</keyword>
<dbReference type="SUPFAM" id="SSF52540">
    <property type="entry name" value="P-loop containing nucleoside triphosphate hydrolases"/>
    <property type="match status" value="1"/>
</dbReference>
<evidence type="ECO:0000256" key="1">
    <source>
        <dbReference type="ARBA" id="ARBA00012417"/>
    </source>
</evidence>
<evidence type="ECO:0000313" key="9">
    <source>
        <dbReference type="EMBL" id="SEU06960.1"/>
    </source>
</evidence>
<evidence type="ECO:0000256" key="6">
    <source>
        <dbReference type="ARBA" id="ARBA00022932"/>
    </source>
</evidence>
<feature type="domain" description="DNA polymerase III delta subunit C-terminal" evidence="8">
    <location>
        <begin position="245"/>
        <end position="327"/>
    </location>
</feature>
<dbReference type="NCBIfam" id="TIGR00678">
    <property type="entry name" value="holB"/>
    <property type="match status" value="1"/>
</dbReference>
<dbReference type="GO" id="GO:0008408">
    <property type="term" value="F:3'-5' exonuclease activity"/>
    <property type="evidence" value="ECO:0007669"/>
    <property type="project" value="InterPro"/>
</dbReference>
<evidence type="ECO:0000256" key="7">
    <source>
        <dbReference type="ARBA" id="ARBA00049244"/>
    </source>
</evidence>
<proteinExistence type="predicted"/>
<keyword evidence="5" id="KW-0235">DNA replication</keyword>
<dbReference type="OrthoDB" id="9810148at2"/>
<dbReference type="FunFam" id="3.40.50.300:FF:001255">
    <property type="entry name" value="DNA polymerase III subunit delta"/>
    <property type="match status" value="1"/>
</dbReference>
<dbReference type="InterPro" id="IPR050238">
    <property type="entry name" value="DNA_Rep/Repair_Clamp_Loader"/>
</dbReference>
<evidence type="ECO:0000256" key="2">
    <source>
        <dbReference type="ARBA" id="ARBA00014363"/>
    </source>
</evidence>
<dbReference type="GO" id="GO:0009360">
    <property type="term" value="C:DNA polymerase III complex"/>
    <property type="evidence" value="ECO:0007669"/>
    <property type="project" value="InterPro"/>
</dbReference>
<reference evidence="10" key="1">
    <citation type="submission" date="2016-10" db="EMBL/GenBank/DDBJ databases">
        <authorList>
            <person name="Varghese N."/>
            <person name="Submissions S."/>
        </authorList>
    </citation>
    <scope>NUCLEOTIDE SEQUENCE [LARGE SCALE GENOMIC DNA]</scope>
    <source>
        <strain evidence="10">CGMCC 1.3566</strain>
    </source>
</reference>
<dbReference type="Proteomes" id="UP000199095">
    <property type="component" value="Unassembled WGS sequence"/>
</dbReference>
<keyword evidence="4" id="KW-0548">Nucleotidyltransferase</keyword>
<dbReference type="PANTHER" id="PTHR11669:SF8">
    <property type="entry name" value="DNA POLYMERASE III SUBUNIT DELTA"/>
    <property type="match status" value="1"/>
</dbReference>
<evidence type="ECO:0000256" key="3">
    <source>
        <dbReference type="ARBA" id="ARBA00022679"/>
    </source>
</evidence>
<keyword evidence="10" id="KW-1185">Reference proteome</keyword>
<gene>
    <name evidence="9" type="ORF">SAMN05421676_11734</name>
</gene>
<accession>A0A1I0JB04</accession>
<dbReference type="InterPro" id="IPR027417">
    <property type="entry name" value="P-loop_NTPase"/>
</dbReference>
<name>A0A1I0JB04_9BACI</name>
<dbReference type="PANTHER" id="PTHR11669">
    <property type="entry name" value="REPLICATION FACTOR C / DNA POLYMERASE III GAMMA-TAU SUBUNIT"/>
    <property type="match status" value="1"/>
</dbReference>
<dbReference type="Gene3D" id="3.40.50.300">
    <property type="entry name" value="P-loop containing nucleotide triphosphate hydrolases"/>
    <property type="match status" value="1"/>
</dbReference>
<dbReference type="RefSeq" id="WP_093137684.1">
    <property type="nucleotide sequence ID" value="NZ_FOHJ01000017.1"/>
</dbReference>